<reference evidence="1 2" key="1">
    <citation type="submission" date="2024-07" db="EMBL/GenBank/DDBJ databases">
        <authorList>
            <person name="Akdeniz Z."/>
        </authorList>
    </citation>
    <scope>NUCLEOTIDE SEQUENCE [LARGE SCALE GENOMIC DNA]</scope>
</reference>
<dbReference type="Proteomes" id="UP001642409">
    <property type="component" value="Unassembled WGS sequence"/>
</dbReference>
<evidence type="ECO:0008006" key="3">
    <source>
        <dbReference type="Google" id="ProtNLM"/>
    </source>
</evidence>
<gene>
    <name evidence="1" type="ORF">HINF_LOCUS47687</name>
</gene>
<keyword evidence="2" id="KW-1185">Reference proteome</keyword>
<name>A0ABP1KAT0_9EUKA</name>
<accession>A0ABP1KAT0</accession>
<evidence type="ECO:0000313" key="2">
    <source>
        <dbReference type="Proteomes" id="UP001642409"/>
    </source>
</evidence>
<organism evidence="1 2">
    <name type="scientific">Hexamita inflata</name>
    <dbReference type="NCBI Taxonomy" id="28002"/>
    <lineage>
        <taxon>Eukaryota</taxon>
        <taxon>Metamonada</taxon>
        <taxon>Diplomonadida</taxon>
        <taxon>Hexamitidae</taxon>
        <taxon>Hexamitinae</taxon>
        <taxon>Hexamita</taxon>
    </lineage>
</organism>
<comment type="caution">
    <text evidence="1">The sequence shown here is derived from an EMBL/GenBank/DDBJ whole genome shotgun (WGS) entry which is preliminary data.</text>
</comment>
<dbReference type="EMBL" id="CAXDID020000216">
    <property type="protein sequence ID" value="CAL6057797.1"/>
    <property type="molecule type" value="Genomic_DNA"/>
</dbReference>
<proteinExistence type="predicted"/>
<evidence type="ECO:0000313" key="1">
    <source>
        <dbReference type="EMBL" id="CAL6057797.1"/>
    </source>
</evidence>
<protein>
    <recommendedName>
        <fullName evidence="3">Transmembrane protein</fullName>
    </recommendedName>
</protein>
<sequence length="262" mass="30864">MWLIASIITQADLETQLLQDTQVQQTIQSYVMSVFNSISKQTQQKRTMQIGQQLRLRNYLNTRQNFSGLQELQINNLINIAEQVNCEYPILNRTQVYDQFYNSEVDTTKIMQTYQNQYSSQKSHTEECTICGSLYEHIKPIQQNQKDNMLIYDEITIIDKNLNTFTYPYNKQQPEYDARQTMGRFAFNIMNQVDIYIDLNMDQQELELSKLLIIDIVNMVTMNTSIHIYTIGSNTQEIFYDSSDYIQLNNCFSKYAVEDQLS</sequence>